<organism evidence="3 4">
    <name type="scientific">Streptomyces gamaensis</name>
    <dbReference type="NCBI Taxonomy" id="1763542"/>
    <lineage>
        <taxon>Bacteria</taxon>
        <taxon>Bacillati</taxon>
        <taxon>Actinomycetota</taxon>
        <taxon>Actinomycetes</taxon>
        <taxon>Kitasatosporales</taxon>
        <taxon>Streptomycetaceae</taxon>
        <taxon>Streptomyces</taxon>
    </lineage>
</organism>
<comment type="caution">
    <text evidence="3">The sequence shown here is derived from an EMBL/GenBank/DDBJ whole genome shotgun (WGS) entry which is preliminary data.</text>
</comment>
<proteinExistence type="inferred from homology"/>
<accession>A0ABW0YZ28</accession>
<dbReference type="PANTHER" id="PTHR35201">
    <property type="entry name" value="TERPENE SYNTHASE"/>
    <property type="match status" value="1"/>
</dbReference>
<evidence type="ECO:0000256" key="1">
    <source>
        <dbReference type="ARBA" id="ARBA00023239"/>
    </source>
</evidence>
<dbReference type="EMBL" id="JBHSPB010000003">
    <property type="protein sequence ID" value="MFC5719934.1"/>
    <property type="molecule type" value="Genomic_DNA"/>
</dbReference>
<dbReference type="InterPro" id="IPR008949">
    <property type="entry name" value="Isoprenoid_synthase_dom_sf"/>
</dbReference>
<dbReference type="EC" id="4.2.3.-" evidence="2"/>
<evidence type="ECO:0000313" key="3">
    <source>
        <dbReference type="EMBL" id="MFC5719934.1"/>
    </source>
</evidence>
<keyword evidence="2" id="KW-0479">Metal-binding</keyword>
<keyword evidence="4" id="KW-1185">Reference proteome</keyword>
<protein>
    <recommendedName>
        <fullName evidence="2">Terpene synthase</fullName>
        <ecNumber evidence="2">4.2.3.-</ecNumber>
    </recommendedName>
</protein>
<dbReference type="Proteomes" id="UP001596083">
    <property type="component" value="Unassembled WGS sequence"/>
</dbReference>
<comment type="similarity">
    <text evidence="2">Belongs to the terpene synthase family.</text>
</comment>
<keyword evidence="2" id="KW-0460">Magnesium</keyword>
<keyword evidence="1 2" id="KW-0456">Lyase</keyword>
<dbReference type="SUPFAM" id="SSF48576">
    <property type="entry name" value="Terpenoid synthases"/>
    <property type="match status" value="1"/>
</dbReference>
<dbReference type="PANTHER" id="PTHR35201:SF4">
    <property type="entry name" value="BETA-PINACENE SYNTHASE-RELATED"/>
    <property type="match status" value="1"/>
</dbReference>
<name>A0ABW0YZ28_9ACTN</name>
<dbReference type="Pfam" id="PF19086">
    <property type="entry name" value="Terpene_syn_C_2"/>
    <property type="match status" value="1"/>
</dbReference>
<gene>
    <name evidence="3" type="ORF">ACFP1Z_07065</name>
</gene>
<dbReference type="Gene3D" id="1.10.600.10">
    <property type="entry name" value="Farnesyl Diphosphate Synthase"/>
    <property type="match status" value="1"/>
</dbReference>
<evidence type="ECO:0000313" key="4">
    <source>
        <dbReference type="Proteomes" id="UP001596083"/>
    </source>
</evidence>
<evidence type="ECO:0000256" key="2">
    <source>
        <dbReference type="RuleBase" id="RU366034"/>
    </source>
</evidence>
<dbReference type="InterPro" id="IPR034686">
    <property type="entry name" value="Terpene_cyclase-like_2"/>
</dbReference>
<dbReference type="RefSeq" id="WP_390315024.1">
    <property type="nucleotide sequence ID" value="NZ_JBHSPB010000003.1"/>
</dbReference>
<sequence>MSPPPLFADSREADRAALADYRVPRYEVPFPVRCAPYGPYAERAALRWAHEHGLDRSPAAAQRLADMQCGLFSCLYCPRADRDGSVLMARWIVWLFLWDDIFDDGPRGRDPAAFQREAAQLDHALTEPPPPPDDPALTLPLARALADLWRAFRARAPDSARRRFPASVRIYLRAMAHEVAHRVAGEVPDLDTYIRLRRTNAATRSSIDMMEALQGVDVPDSLRHGLYGELRACASELWLWSNDTYTVRKDIHYRNPHNLVLVLREARGLELQDAADLAAYMVEQRMREFALTAERLRTLVGLAADPHARAPHAVLGGVRMLEESIGGYFRWQHTTSRYRRSSGFLTP</sequence>
<comment type="cofactor">
    <cofactor evidence="2">
        <name>Mg(2+)</name>
        <dbReference type="ChEBI" id="CHEBI:18420"/>
    </cofactor>
</comment>
<reference evidence="4" key="1">
    <citation type="journal article" date="2019" name="Int. J. Syst. Evol. Microbiol.">
        <title>The Global Catalogue of Microorganisms (GCM) 10K type strain sequencing project: providing services to taxonomists for standard genome sequencing and annotation.</title>
        <authorList>
            <consortium name="The Broad Institute Genomics Platform"/>
            <consortium name="The Broad Institute Genome Sequencing Center for Infectious Disease"/>
            <person name="Wu L."/>
            <person name="Ma J."/>
        </authorList>
    </citation>
    <scope>NUCLEOTIDE SEQUENCE [LARGE SCALE GENOMIC DNA]</scope>
    <source>
        <strain evidence="4">CGMCC 4.7304</strain>
    </source>
</reference>